<reference evidence="1" key="1">
    <citation type="submission" date="2014-05" db="EMBL/GenBank/DDBJ databases">
        <title>The transcriptome of the halophilic microalga Tetraselmis sp. GSL018 isolated from the Great Salt Lake, Utah.</title>
        <authorList>
            <person name="Jinkerson R.E."/>
            <person name="D'Adamo S."/>
            <person name="Posewitz M.C."/>
        </authorList>
    </citation>
    <scope>NUCLEOTIDE SEQUENCE</scope>
    <source>
        <strain evidence="1">GSL018</strain>
    </source>
</reference>
<dbReference type="AlphaFoldDB" id="A0A061QZF6"/>
<proteinExistence type="predicted"/>
<feature type="non-terminal residue" evidence="1">
    <location>
        <position position="1"/>
    </location>
</feature>
<name>A0A061QZF6_9CHLO</name>
<feature type="non-terminal residue" evidence="1">
    <location>
        <position position="88"/>
    </location>
</feature>
<protein>
    <submittedName>
        <fullName evidence="1">Uncharacterized protein</fullName>
    </submittedName>
</protein>
<gene>
    <name evidence="1" type="ORF">TSPGSL018_20098</name>
</gene>
<evidence type="ECO:0000313" key="1">
    <source>
        <dbReference type="EMBL" id="JAC63656.1"/>
    </source>
</evidence>
<dbReference type="EMBL" id="GBEZ01023215">
    <property type="protein sequence ID" value="JAC63656.1"/>
    <property type="molecule type" value="Transcribed_RNA"/>
</dbReference>
<organism evidence="1">
    <name type="scientific">Tetraselmis sp. GSL018</name>
    <dbReference type="NCBI Taxonomy" id="582737"/>
    <lineage>
        <taxon>Eukaryota</taxon>
        <taxon>Viridiplantae</taxon>
        <taxon>Chlorophyta</taxon>
        <taxon>core chlorophytes</taxon>
        <taxon>Chlorodendrophyceae</taxon>
        <taxon>Chlorodendrales</taxon>
        <taxon>Chlorodendraceae</taxon>
        <taxon>Tetraselmis</taxon>
    </lineage>
</organism>
<sequence length="88" mass="9013">QEAEGAVAELDAAARDADRALSAAASEAEGARNESDAAVGAADLKVQELRRALRPFSAEALQAAEAFLEANKAGHGPVDPVGESERRA</sequence>
<accession>A0A061QZF6</accession>